<dbReference type="EMBL" id="HACA01031315">
    <property type="protein sequence ID" value="CDW48676.1"/>
    <property type="molecule type" value="Transcribed_RNA"/>
</dbReference>
<protein>
    <submittedName>
        <fullName evidence="2">Uncharacterized protein</fullName>
    </submittedName>
</protein>
<evidence type="ECO:0000256" key="1">
    <source>
        <dbReference type="SAM" id="Phobius"/>
    </source>
</evidence>
<keyword evidence="1" id="KW-0472">Membrane</keyword>
<keyword evidence="1" id="KW-1133">Transmembrane helix</keyword>
<reference evidence="2" key="1">
    <citation type="submission" date="2014-05" db="EMBL/GenBank/DDBJ databases">
        <authorList>
            <person name="Chronopoulou M."/>
        </authorList>
    </citation>
    <scope>NUCLEOTIDE SEQUENCE</scope>
    <source>
        <tissue evidence="2">Whole organism</tissue>
    </source>
</reference>
<dbReference type="AlphaFoldDB" id="A0A0K2VFG8"/>
<name>A0A0K2VFG8_LEPSM</name>
<feature type="transmembrane region" description="Helical" evidence="1">
    <location>
        <begin position="60"/>
        <end position="86"/>
    </location>
</feature>
<accession>A0A0K2VFG8</accession>
<proteinExistence type="predicted"/>
<keyword evidence="1" id="KW-0812">Transmembrane</keyword>
<organism evidence="2">
    <name type="scientific">Lepeophtheirus salmonis</name>
    <name type="common">Salmon louse</name>
    <name type="synonym">Caligus salmonis</name>
    <dbReference type="NCBI Taxonomy" id="72036"/>
    <lineage>
        <taxon>Eukaryota</taxon>
        <taxon>Metazoa</taxon>
        <taxon>Ecdysozoa</taxon>
        <taxon>Arthropoda</taxon>
        <taxon>Crustacea</taxon>
        <taxon>Multicrustacea</taxon>
        <taxon>Hexanauplia</taxon>
        <taxon>Copepoda</taxon>
        <taxon>Siphonostomatoida</taxon>
        <taxon>Caligidae</taxon>
        <taxon>Lepeophtheirus</taxon>
    </lineage>
</organism>
<sequence>MGIQFVALINSAHFDVYKLFFLCILKDNIFQNFSFCDTSFTIVYLSGILHQFLVWNPNNLIVTLLIDYFFLQIIPINYFITTYCFIST</sequence>
<evidence type="ECO:0000313" key="2">
    <source>
        <dbReference type="EMBL" id="CDW48676.1"/>
    </source>
</evidence>